<feature type="transmembrane region" description="Helical" evidence="4">
    <location>
        <begin position="671"/>
        <end position="688"/>
    </location>
</feature>
<organism evidence="6">
    <name type="scientific">Myoviridae sp. cti9m5</name>
    <dbReference type="NCBI Taxonomy" id="2827613"/>
    <lineage>
        <taxon>Viruses</taxon>
        <taxon>Duplodnaviria</taxon>
        <taxon>Heunggongvirae</taxon>
        <taxon>Uroviricota</taxon>
        <taxon>Caudoviricetes</taxon>
    </lineage>
</organism>
<feature type="domain" description="Phage tail tape measure protein" evidence="5">
    <location>
        <begin position="292"/>
        <end position="494"/>
    </location>
</feature>
<feature type="coiled-coil region" evidence="2">
    <location>
        <begin position="112"/>
        <end position="223"/>
    </location>
</feature>
<keyword evidence="4" id="KW-0812">Transmembrane</keyword>
<proteinExistence type="predicted"/>
<sequence>MRHHVWRRHRTLSRIHLARTFALDAPRDYRQPKQRPQLNHTGGYFRLFSSAKRKNIMADNNLVLRIIMDASDRASSAMNRVRQAASGLSGQMIRLQQAFLSSEIKRNNINQYVNERQQMRRLNLEIKNTQKRLDELARVRQQESGLNREQEREWTQLNRRMRQSQQEYQRLQESSHELGNRLRRVGVNMTQLREEQERLNREHDEAERALHREREALERLEGARLRSQRMSQAGRRALATSAASSLAAAGIGRTLMVPVKAYAETEAASTDLRMAMMDKTGQVSAQYQAVNELATRLGDKLPGTTADFKNLMTMLMRQGVSAETVLGGTGEAAALLAVQLKKTPEAAAEMAAKLQDATRSTEKEMLGLMDSVQRLFYAGVEDNNILGAFSKLSPALDVTRLKGEAAIKTFGPLIGMLDQAGLSGESAGNALRKVFTRVMDTQKIAKVTKGTGISLNFTDGKGEFGGIEKMYTELAKLQRLNTEQRLDVLQGIFGDDAETLQALNTMISKGQEGYNEFAAKMEAQASLNQRVNEQLGTLSNLWDAATGTFTNFLASMGEAIAPELKSVVSWIGEVNEKLSAWAAQNPKTANTVMKIAAAAGIVAAAIAGISLVVAGVMLPLAAMQTSWAMVFNVLSRGGMVLPMIARLLGSLGTALLTLGRAALAFMVSNPFGWALIAVGLIVALWMNWDRVKAGIAAGWNWLRGVLRDNPFIGALMPPIGLILSMIANWDRLKAGFAAGWEWLKGVLRDNPFIAAFTGPIGLISTMIANFDRLIAKIQQAKAAIRNFDMGKAADHAWSKAKSAVGFSRGGYTGHGGVNDVAGVVHKGEVVFNQADVARFGGWRALERLRKTGLAGAALQKANRYFAGNGNSSSAPAFRTSAASNNRQPENNLTQSITINIQAAAQQSAQEIATAVRRELERIGSMAQRRRNSSLLDAD</sequence>
<feature type="transmembrane region" description="Helical" evidence="4">
    <location>
        <begin position="752"/>
        <end position="770"/>
    </location>
</feature>
<keyword evidence="4" id="KW-0472">Membrane</keyword>
<evidence type="ECO:0000313" key="6">
    <source>
        <dbReference type="EMBL" id="DAD71705.1"/>
    </source>
</evidence>
<feature type="transmembrane region" description="Helical" evidence="4">
    <location>
        <begin position="595"/>
        <end position="622"/>
    </location>
</feature>
<keyword evidence="2" id="KW-0175">Coiled coil</keyword>
<accession>A0A8S5LNX5</accession>
<evidence type="ECO:0000256" key="1">
    <source>
        <dbReference type="ARBA" id="ARBA00022465"/>
    </source>
</evidence>
<evidence type="ECO:0000256" key="3">
    <source>
        <dbReference type="SAM" id="MobiDB-lite"/>
    </source>
</evidence>
<reference evidence="6" key="1">
    <citation type="journal article" date="2021" name="Proc. Natl. Acad. Sci. U.S.A.">
        <title>A Catalog of Tens of Thousands of Viruses from Human Metagenomes Reveals Hidden Associations with Chronic Diseases.</title>
        <authorList>
            <person name="Tisza M.J."/>
            <person name="Buck C.B."/>
        </authorList>
    </citation>
    <scope>NUCLEOTIDE SEQUENCE</scope>
    <source>
        <strain evidence="6">Cti9m5</strain>
    </source>
</reference>
<feature type="region of interest" description="Disordered" evidence="3">
    <location>
        <begin position="869"/>
        <end position="888"/>
    </location>
</feature>
<name>A0A8S5LNX5_9CAUD</name>
<evidence type="ECO:0000259" key="5">
    <source>
        <dbReference type="Pfam" id="PF10145"/>
    </source>
</evidence>
<protein>
    <submittedName>
        <fullName evidence="6">Minor tail protein</fullName>
    </submittedName>
</protein>
<dbReference type="GO" id="GO:0098003">
    <property type="term" value="P:viral tail assembly"/>
    <property type="evidence" value="ECO:0007669"/>
    <property type="project" value="UniProtKB-KW"/>
</dbReference>
<evidence type="ECO:0000256" key="4">
    <source>
        <dbReference type="SAM" id="Phobius"/>
    </source>
</evidence>
<dbReference type="NCBIfam" id="TIGR01760">
    <property type="entry name" value="tape_meas_TP901"/>
    <property type="match status" value="1"/>
</dbReference>
<evidence type="ECO:0000256" key="2">
    <source>
        <dbReference type="SAM" id="Coils"/>
    </source>
</evidence>
<dbReference type="Pfam" id="PF10145">
    <property type="entry name" value="PhageMin_Tail"/>
    <property type="match status" value="1"/>
</dbReference>
<keyword evidence="1" id="KW-1188">Viral release from host cell</keyword>
<keyword evidence="1" id="KW-1245">Viral tail assembly</keyword>
<keyword evidence="4" id="KW-1133">Transmembrane helix</keyword>
<dbReference type="EMBL" id="BK015886">
    <property type="protein sequence ID" value="DAD71705.1"/>
    <property type="molecule type" value="Genomic_DNA"/>
</dbReference>
<feature type="transmembrane region" description="Helical" evidence="4">
    <location>
        <begin position="709"/>
        <end position="727"/>
    </location>
</feature>
<feature type="transmembrane region" description="Helical" evidence="4">
    <location>
        <begin position="643"/>
        <end position="665"/>
    </location>
</feature>
<dbReference type="InterPro" id="IPR010090">
    <property type="entry name" value="Phage_tape_meas"/>
</dbReference>